<dbReference type="Gene3D" id="3.40.50.2000">
    <property type="entry name" value="Glycogen Phosphorylase B"/>
    <property type="match status" value="1"/>
</dbReference>
<evidence type="ECO:0000256" key="5">
    <source>
        <dbReference type="ARBA" id="ARBA00022803"/>
    </source>
</evidence>
<keyword evidence="5" id="KW-0802">TPR repeat</keyword>
<dbReference type="SUPFAM" id="SSF53756">
    <property type="entry name" value="UDP-Glycosyltransferase/glycogen phosphorylase"/>
    <property type="match status" value="1"/>
</dbReference>
<dbReference type="InterPro" id="IPR051939">
    <property type="entry name" value="Glycosyltr_41/O-GlcNAc_trsf"/>
</dbReference>
<accession>A0A1M6ULS2</accession>
<dbReference type="Proteomes" id="UP000184263">
    <property type="component" value="Unassembled WGS sequence"/>
</dbReference>
<dbReference type="AlphaFoldDB" id="A0A1M6ULS2"/>
<dbReference type="Pfam" id="PF13844">
    <property type="entry name" value="Glyco_transf_41"/>
    <property type="match status" value="2"/>
</dbReference>
<evidence type="ECO:0000256" key="1">
    <source>
        <dbReference type="ARBA" id="ARBA00004922"/>
    </source>
</evidence>
<evidence type="ECO:0000313" key="7">
    <source>
        <dbReference type="EMBL" id="SHK70195.1"/>
    </source>
</evidence>
<protein>
    <submittedName>
        <fullName evidence="7">Predicted O-linked N-acetylglucosamine transferase, SPINDLY family</fullName>
    </submittedName>
</protein>
<dbReference type="EMBL" id="FRBC01000013">
    <property type="protein sequence ID" value="SHK70195.1"/>
    <property type="molecule type" value="Genomic_DNA"/>
</dbReference>
<proteinExistence type="predicted"/>
<keyword evidence="4" id="KW-0677">Repeat</keyword>
<sequence length="490" mass="56524">MSRFVQMFEKMCKAYDAGQYEQAAEIGELTARTLMLTSVQRYYYHEAMHKILIRGGHWQEACKHLERAAAIQLDDELLAERRSFFSEALTWMHLVPDLPDEMLFRMHCLYGSLFAEVQPYRHDPETRQGRKKIKVGYISPDFYEHIVTNFAVQLYAAYDKSIFEVHLYDIGNNRNEVTGWLQEMVDGWHDLQGLSPAEAAARIHADEIDLLVDLAGHTQKGRTLQIMAYKPAPVQLSGIGYFDTTGLPAVDYYLTDAWCDPPGNERFFTETLLRLPRSHFCFTPSESVLRCQKKWQLHTPVVFGSFSNFLKLNDAILTVWRQILERVPKSRLLLKNVRRDKKELKIMKRRLQALGFPLNRVELRPASQYYLDEYQDMDIALDPFPYPGGGTTCEAIYMGVPVISMYGSRHGSRFGYSLLKNMGLEELTVPTPDKYVETAVALAGSQDLLQGLHENLRKMMQFSPIMDVKNYLGDIQAGYEKIYHEWLVQG</sequence>
<evidence type="ECO:0000256" key="4">
    <source>
        <dbReference type="ARBA" id="ARBA00022737"/>
    </source>
</evidence>
<keyword evidence="3 7" id="KW-0808">Transferase</keyword>
<feature type="domain" description="O-GlcNAc transferase C-terminal" evidence="6">
    <location>
        <begin position="116"/>
        <end position="280"/>
    </location>
</feature>
<evidence type="ECO:0000259" key="6">
    <source>
        <dbReference type="Pfam" id="PF13844"/>
    </source>
</evidence>
<dbReference type="Gene3D" id="3.40.50.11380">
    <property type="match status" value="1"/>
</dbReference>
<evidence type="ECO:0000256" key="2">
    <source>
        <dbReference type="ARBA" id="ARBA00022676"/>
    </source>
</evidence>
<gene>
    <name evidence="7" type="ORF">SAMN05216582_11335</name>
</gene>
<dbReference type="GO" id="GO:0016757">
    <property type="term" value="F:glycosyltransferase activity"/>
    <property type="evidence" value="ECO:0007669"/>
    <property type="project" value="UniProtKB-KW"/>
</dbReference>
<evidence type="ECO:0000313" key="8">
    <source>
        <dbReference type="Proteomes" id="UP000184263"/>
    </source>
</evidence>
<dbReference type="PANTHER" id="PTHR44835">
    <property type="entry name" value="UDP-N-ACETYLGLUCOSAMINE--PEPTIDE N-ACETYLGLUCOSAMINYLTRANSFERASE SPINDLY-RELATED"/>
    <property type="match status" value="1"/>
</dbReference>
<dbReference type="InterPro" id="IPR029489">
    <property type="entry name" value="OGT/SEC/SPY_C"/>
</dbReference>
<dbReference type="OrthoDB" id="1660777at2"/>
<dbReference type="RefSeq" id="WP_081371913.1">
    <property type="nucleotide sequence ID" value="NZ_FRBC01000013.1"/>
</dbReference>
<comment type="pathway">
    <text evidence="1">Protein modification; protein glycosylation.</text>
</comment>
<keyword evidence="2" id="KW-0328">Glycosyltransferase</keyword>
<name>A0A1M6ULS2_SELRU</name>
<organism evidence="7 8">
    <name type="scientific">Selenomonas ruminantium</name>
    <dbReference type="NCBI Taxonomy" id="971"/>
    <lineage>
        <taxon>Bacteria</taxon>
        <taxon>Bacillati</taxon>
        <taxon>Bacillota</taxon>
        <taxon>Negativicutes</taxon>
        <taxon>Selenomonadales</taxon>
        <taxon>Selenomonadaceae</taxon>
        <taxon>Selenomonas</taxon>
    </lineage>
</organism>
<evidence type="ECO:0000256" key="3">
    <source>
        <dbReference type="ARBA" id="ARBA00022679"/>
    </source>
</evidence>
<reference evidence="7 8" key="1">
    <citation type="submission" date="2016-11" db="EMBL/GenBank/DDBJ databases">
        <authorList>
            <person name="Jaros S."/>
            <person name="Januszkiewicz K."/>
            <person name="Wedrychowicz H."/>
        </authorList>
    </citation>
    <scope>NUCLEOTIDE SEQUENCE [LARGE SCALE GENOMIC DNA]</scope>
    <source>
        <strain evidence="7 8">HD4</strain>
    </source>
</reference>
<feature type="domain" description="O-GlcNAc transferase C-terminal" evidence="6">
    <location>
        <begin position="284"/>
        <end position="474"/>
    </location>
</feature>
<dbReference type="PANTHER" id="PTHR44835:SF1">
    <property type="entry name" value="PROTEIN O-GLCNAC TRANSFERASE"/>
    <property type="match status" value="1"/>
</dbReference>